<dbReference type="OrthoDB" id="6777587at2759"/>
<dbReference type="AlphaFoldDB" id="A0A9P0KPG5"/>
<sequence length="298" mass="34008">MALAYQYAELNNIPHRFNSETKMAGRHWISDFAARQNLSLRVPEKCSLARAMGFNRPQVNTFFDNLKACYEKYNMQPHRLFNMDESGLSTVPNRLPKIYSQRGNKCVSKIVAAERGQLITAVCCMGASRIWVPPGLIFPRKRMREELFFGAPLDTLKLISDTGYMNTELFLEWIKHICNHVKPTKDDPVLLTMDNHVSHCSLQLISYCREHFIILLTLPPHASHKLQPLDKGFFAPLKTAFSSECDKYMTTNPGKPITQKQMAMLFGQAYSRVATVSICQKGFEATGLYPYNPDVFND</sequence>
<reference evidence="2" key="1">
    <citation type="submission" date="2022-03" db="EMBL/GenBank/DDBJ databases">
        <authorList>
            <person name="Sayadi A."/>
        </authorList>
    </citation>
    <scope>NUCLEOTIDE SEQUENCE</scope>
</reference>
<dbReference type="Pfam" id="PF03184">
    <property type="entry name" value="DDE_1"/>
    <property type="match status" value="1"/>
</dbReference>
<feature type="domain" description="DDE-1" evidence="1">
    <location>
        <begin position="120"/>
        <end position="264"/>
    </location>
</feature>
<name>A0A9P0KPG5_ACAOB</name>
<evidence type="ECO:0000313" key="2">
    <source>
        <dbReference type="EMBL" id="CAH1974722.1"/>
    </source>
</evidence>
<gene>
    <name evidence="2" type="ORF">ACAOBT_LOCUS11251</name>
</gene>
<dbReference type="EMBL" id="CAKOFQ010006828">
    <property type="protein sequence ID" value="CAH1974722.1"/>
    <property type="molecule type" value="Genomic_DNA"/>
</dbReference>
<dbReference type="Gene3D" id="3.30.420.10">
    <property type="entry name" value="Ribonuclease H-like superfamily/Ribonuclease H"/>
    <property type="match status" value="1"/>
</dbReference>
<dbReference type="InterPro" id="IPR004875">
    <property type="entry name" value="DDE_SF_endonuclease_dom"/>
</dbReference>
<dbReference type="PANTHER" id="PTHR19303">
    <property type="entry name" value="TRANSPOSON"/>
    <property type="match status" value="1"/>
</dbReference>
<comment type="caution">
    <text evidence="2">The sequence shown here is derived from an EMBL/GenBank/DDBJ whole genome shotgun (WGS) entry which is preliminary data.</text>
</comment>
<protein>
    <recommendedName>
        <fullName evidence="1">DDE-1 domain-containing protein</fullName>
    </recommendedName>
</protein>
<organism evidence="2 3">
    <name type="scientific">Acanthoscelides obtectus</name>
    <name type="common">Bean weevil</name>
    <name type="synonym">Bruchus obtectus</name>
    <dbReference type="NCBI Taxonomy" id="200917"/>
    <lineage>
        <taxon>Eukaryota</taxon>
        <taxon>Metazoa</taxon>
        <taxon>Ecdysozoa</taxon>
        <taxon>Arthropoda</taxon>
        <taxon>Hexapoda</taxon>
        <taxon>Insecta</taxon>
        <taxon>Pterygota</taxon>
        <taxon>Neoptera</taxon>
        <taxon>Endopterygota</taxon>
        <taxon>Coleoptera</taxon>
        <taxon>Polyphaga</taxon>
        <taxon>Cucujiformia</taxon>
        <taxon>Chrysomeloidea</taxon>
        <taxon>Chrysomelidae</taxon>
        <taxon>Bruchinae</taxon>
        <taxon>Bruchini</taxon>
        <taxon>Acanthoscelides</taxon>
    </lineage>
</organism>
<dbReference type="GO" id="GO:0003677">
    <property type="term" value="F:DNA binding"/>
    <property type="evidence" value="ECO:0007669"/>
    <property type="project" value="TreeGrafter"/>
</dbReference>
<accession>A0A9P0KPG5</accession>
<dbReference type="PANTHER" id="PTHR19303:SF74">
    <property type="entry name" value="POGO TRANSPOSABLE ELEMENT WITH KRAB DOMAIN"/>
    <property type="match status" value="1"/>
</dbReference>
<dbReference type="InterPro" id="IPR050863">
    <property type="entry name" value="CenT-Element_Derived"/>
</dbReference>
<keyword evidence="3" id="KW-1185">Reference proteome</keyword>
<dbReference type="InterPro" id="IPR036397">
    <property type="entry name" value="RNaseH_sf"/>
</dbReference>
<evidence type="ECO:0000259" key="1">
    <source>
        <dbReference type="Pfam" id="PF03184"/>
    </source>
</evidence>
<dbReference type="GO" id="GO:0005634">
    <property type="term" value="C:nucleus"/>
    <property type="evidence" value="ECO:0007669"/>
    <property type="project" value="TreeGrafter"/>
</dbReference>
<dbReference type="Proteomes" id="UP001152888">
    <property type="component" value="Unassembled WGS sequence"/>
</dbReference>
<proteinExistence type="predicted"/>
<evidence type="ECO:0000313" key="3">
    <source>
        <dbReference type="Proteomes" id="UP001152888"/>
    </source>
</evidence>